<protein>
    <submittedName>
        <fullName evidence="1">Uncharacterized protein</fullName>
    </submittedName>
</protein>
<dbReference type="EMBL" id="RYFI01000003">
    <property type="protein sequence ID" value="RXF74656.1"/>
    <property type="molecule type" value="Genomic_DNA"/>
</dbReference>
<gene>
    <name evidence="1" type="ORF">EK403_04485</name>
</gene>
<sequence length="404" mass="43742">MLATPVVAVERTNATIKGQKAVVFKWRDSAGRFRSVALKREGAGNSGHGGYAIRMTYNYLDSTGAKRTVTADAPKDDGFGYFVSHERYRKFTDGESNTIAGKIFGKDDSPLGRGFAVTGRVGADGKKFKSYRFKTVYPRYGAKAPGGIDDNTGDDQPPLGLSQSLFQLYELPVTITWSFQDGRDHPRIQTVVDLSRIPGPDLVSFDLRGPYGKLDFNAGSGAITRVVWGDAAYHFTTTSPTLTRNSTWTWNAANDESRYTALIAGQFEMGLFEPQPVAGTKINDGFAFGRGQTDATHDAAGAGCGGQALPCDWEWPYQSAQYELPYDNPNGVTTSEKIAWGSTAYYGMSLGSTYDGTRSVPFNGFPTNRKLSYSVCVVLGQTVAGSLTRFDASGGGDYNCARVD</sequence>
<proteinExistence type="predicted"/>
<keyword evidence="2" id="KW-1185">Reference proteome</keyword>
<dbReference type="AlphaFoldDB" id="A0A4Q0MNN8"/>
<reference evidence="1 2" key="1">
    <citation type="submission" date="2018-12" db="EMBL/GenBank/DDBJ databases">
        <title>bacterium Hansschlegelia zhihuaiae S113.</title>
        <authorList>
            <person name="He J."/>
        </authorList>
    </citation>
    <scope>NUCLEOTIDE SEQUENCE [LARGE SCALE GENOMIC DNA]</scope>
    <source>
        <strain evidence="1 2">S 113</strain>
    </source>
</reference>
<dbReference type="OrthoDB" id="8431581at2"/>
<dbReference type="RefSeq" id="WP_128776306.1">
    <property type="nucleotide sequence ID" value="NZ_RYFI01000003.1"/>
</dbReference>
<comment type="caution">
    <text evidence="1">The sequence shown here is derived from an EMBL/GenBank/DDBJ whole genome shotgun (WGS) entry which is preliminary data.</text>
</comment>
<evidence type="ECO:0000313" key="2">
    <source>
        <dbReference type="Proteomes" id="UP000289708"/>
    </source>
</evidence>
<organism evidence="1 2">
    <name type="scientific">Hansschlegelia zhihuaiae</name>
    <dbReference type="NCBI Taxonomy" id="405005"/>
    <lineage>
        <taxon>Bacteria</taxon>
        <taxon>Pseudomonadati</taxon>
        <taxon>Pseudomonadota</taxon>
        <taxon>Alphaproteobacteria</taxon>
        <taxon>Hyphomicrobiales</taxon>
        <taxon>Methylopilaceae</taxon>
        <taxon>Hansschlegelia</taxon>
    </lineage>
</organism>
<dbReference type="Proteomes" id="UP000289708">
    <property type="component" value="Unassembled WGS sequence"/>
</dbReference>
<name>A0A4Q0MNN8_9HYPH</name>
<evidence type="ECO:0000313" key="1">
    <source>
        <dbReference type="EMBL" id="RXF74656.1"/>
    </source>
</evidence>
<accession>A0A4Q0MNN8</accession>